<reference evidence="3 4" key="1">
    <citation type="journal article" date="2018" name="Front. Microbiol.">
        <title>Prospects for Fungal Bioremediation of Acidic Radioactive Waste Sites: Characterization and Genome Sequence of Rhodotorula taiwanensis MD1149.</title>
        <authorList>
            <person name="Tkavc R."/>
            <person name="Matrosova V.Y."/>
            <person name="Grichenko O.E."/>
            <person name="Gostincar C."/>
            <person name="Volpe R.P."/>
            <person name="Klimenkova P."/>
            <person name="Gaidamakova E.K."/>
            <person name="Zhou C.E."/>
            <person name="Stewart B.J."/>
            <person name="Lyman M.G."/>
            <person name="Malfatti S.A."/>
            <person name="Rubinfeld B."/>
            <person name="Courtot M."/>
            <person name="Singh J."/>
            <person name="Dalgard C.L."/>
            <person name="Hamilton T."/>
            <person name="Frey K.G."/>
            <person name="Gunde-Cimerman N."/>
            <person name="Dugan L."/>
            <person name="Daly M.J."/>
        </authorList>
    </citation>
    <scope>NUCLEOTIDE SEQUENCE [LARGE SCALE GENOMIC DNA]</scope>
    <source>
        <strain evidence="3 4">MD1149</strain>
    </source>
</reference>
<proteinExistence type="predicted"/>
<dbReference type="SUPFAM" id="SSF54695">
    <property type="entry name" value="POZ domain"/>
    <property type="match status" value="1"/>
</dbReference>
<dbReference type="EMBL" id="PJQD01000002">
    <property type="protein sequence ID" value="POY76585.1"/>
    <property type="molecule type" value="Genomic_DNA"/>
</dbReference>
<name>A0A2S5BIK0_9BASI</name>
<feature type="region of interest" description="Disordered" evidence="1">
    <location>
        <begin position="1"/>
        <end position="38"/>
    </location>
</feature>
<dbReference type="Gene3D" id="3.30.710.10">
    <property type="entry name" value="Potassium Channel Kv1.1, Chain A"/>
    <property type="match status" value="1"/>
</dbReference>
<gene>
    <name evidence="3" type="ORF">BMF94_0174</name>
</gene>
<dbReference type="Proteomes" id="UP000237144">
    <property type="component" value="Unassembled WGS sequence"/>
</dbReference>
<dbReference type="OrthoDB" id="6359943at2759"/>
<dbReference type="PANTHER" id="PTHR47369">
    <property type="entry name" value="BTB/POZ DOMAIN-CONTAINING PROTEIN"/>
    <property type="match status" value="1"/>
</dbReference>
<keyword evidence="4" id="KW-1185">Reference proteome</keyword>
<dbReference type="InterPro" id="IPR011333">
    <property type="entry name" value="SKP1/BTB/POZ_sf"/>
</dbReference>
<comment type="caution">
    <text evidence="3">The sequence shown here is derived from an EMBL/GenBank/DDBJ whole genome shotgun (WGS) entry which is preliminary data.</text>
</comment>
<feature type="compositionally biased region" description="Low complexity" evidence="1">
    <location>
        <begin position="16"/>
        <end position="38"/>
    </location>
</feature>
<dbReference type="Pfam" id="PF00651">
    <property type="entry name" value="BTB"/>
    <property type="match status" value="1"/>
</dbReference>
<protein>
    <recommendedName>
        <fullName evidence="2">BTB domain-containing protein</fullName>
    </recommendedName>
</protein>
<dbReference type="InterPro" id="IPR000210">
    <property type="entry name" value="BTB/POZ_dom"/>
</dbReference>
<evidence type="ECO:0000259" key="2">
    <source>
        <dbReference type="Pfam" id="PF00651"/>
    </source>
</evidence>
<feature type="domain" description="BTB" evidence="2">
    <location>
        <begin position="63"/>
        <end position="171"/>
    </location>
</feature>
<dbReference type="AlphaFoldDB" id="A0A2S5BIK0"/>
<dbReference type="STRING" id="741276.A0A2S5BIK0"/>
<dbReference type="PANTHER" id="PTHR47369:SF2">
    <property type="entry name" value="BTB_POZ DOMAIN-CONTAINING PROTEIN 2"/>
    <property type="match status" value="1"/>
</dbReference>
<accession>A0A2S5BIK0</accession>
<organism evidence="3 4">
    <name type="scientific">Rhodotorula taiwanensis</name>
    <dbReference type="NCBI Taxonomy" id="741276"/>
    <lineage>
        <taxon>Eukaryota</taxon>
        <taxon>Fungi</taxon>
        <taxon>Dikarya</taxon>
        <taxon>Basidiomycota</taxon>
        <taxon>Pucciniomycotina</taxon>
        <taxon>Microbotryomycetes</taxon>
        <taxon>Sporidiobolales</taxon>
        <taxon>Sporidiobolaceae</taxon>
        <taxon>Rhodotorula</taxon>
    </lineage>
</organism>
<sequence>MDPQFGTAIPPANGDAQPSPTVASTSTASAAQPAGTSAGPALSYADHYVDLAERLLNGYTRCEFTDFQLQFTHADGQQTVLALHAIIVSRSPLFLQLLRNLWANQSRPPVQPVLNMASPDSAVSASSLSLVIASLYSPAVLVHLDHKNAAAVLATAVFFGLNRLAELAFRLCEESVSKATSPEEIATWVEFVDREGVVPVHAVGSGLDSRSATPLPNGIAGLNGPGALSSPFGTAAPVAPNRLATAAPTSSSAAPSYEDRLRTLLLDRILRLPSELGAFAQGPPGPAQGQLVEVLKLLPFDLFKRIIEDSKFQVPSDMDRFNFAKKVVAARKQYFHATASPPGTPAANAAAPTEFEEAVVMQFGSGAGGPGSSAVNVLRKPRKPTLWKVSNAM</sequence>
<evidence type="ECO:0000313" key="3">
    <source>
        <dbReference type="EMBL" id="POY76585.1"/>
    </source>
</evidence>
<evidence type="ECO:0000313" key="4">
    <source>
        <dbReference type="Proteomes" id="UP000237144"/>
    </source>
</evidence>
<evidence type="ECO:0000256" key="1">
    <source>
        <dbReference type="SAM" id="MobiDB-lite"/>
    </source>
</evidence>